<organism evidence="2 3">
    <name type="scientific">Microbacterium suwonense</name>
    <dbReference type="NCBI Taxonomy" id="683047"/>
    <lineage>
        <taxon>Bacteria</taxon>
        <taxon>Bacillati</taxon>
        <taxon>Actinomycetota</taxon>
        <taxon>Actinomycetes</taxon>
        <taxon>Micrococcales</taxon>
        <taxon>Microbacteriaceae</taxon>
        <taxon>Microbacterium</taxon>
    </lineage>
</organism>
<reference evidence="3" key="1">
    <citation type="journal article" date="2019" name="Int. J. Syst. Evol. Microbiol.">
        <title>The Global Catalogue of Microorganisms (GCM) 10K type strain sequencing project: providing services to taxonomists for standard genome sequencing and annotation.</title>
        <authorList>
            <consortium name="The Broad Institute Genomics Platform"/>
            <consortium name="The Broad Institute Genome Sequencing Center for Infectious Disease"/>
            <person name="Wu L."/>
            <person name="Ma J."/>
        </authorList>
    </citation>
    <scope>NUCLEOTIDE SEQUENCE [LARGE SCALE GENOMIC DNA]</scope>
    <source>
        <strain evidence="3">NBRC 106310</strain>
    </source>
</reference>
<evidence type="ECO:0000259" key="1">
    <source>
        <dbReference type="Pfam" id="PF09860"/>
    </source>
</evidence>
<evidence type="ECO:0000313" key="3">
    <source>
        <dbReference type="Proteomes" id="UP001321543"/>
    </source>
</evidence>
<dbReference type="InterPro" id="IPR018656">
    <property type="entry name" value="DUF2087"/>
</dbReference>
<feature type="domain" description="DUF2087" evidence="1">
    <location>
        <begin position="89"/>
        <end position="157"/>
    </location>
</feature>
<evidence type="ECO:0000313" key="2">
    <source>
        <dbReference type="EMBL" id="BDZ38961.1"/>
    </source>
</evidence>
<dbReference type="EMBL" id="AP027728">
    <property type="protein sequence ID" value="BDZ38961.1"/>
    <property type="molecule type" value="Genomic_DNA"/>
</dbReference>
<gene>
    <name evidence="2" type="ORF">GCM10025863_15750</name>
</gene>
<accession>A0ABN6X2K2</accession>
<protein>
    <recommendedName>
        <fullName evidence="1">DUF2087 domain-containing protein</fullName>
    </recommendedName>
</protein>
<proteinExistence type="predicted"/>
<sequence>MPEKDVRPIIAALANPVAREAFARVVLGTASDSPARREERALDQLASAGLITATEGGWTVDETHLRSLLQQGAKRRPKDGPERFLTAGRIDRYPSQHGERDAFLRFLAPRVIGADETLSETALGARLEALTADIALLRRMLVDHGILDRDPAGTQYRLAG</sequence>
<dbReference type="Pfam" id="PF09860">
    <property type="entry name" value="DUF2087"/>
    <property type="match status" value="1"/>
</dbReference>
<keyword evidence="3" id="KW-1185">Reference proteome</keyword>
<dbReference type="RefSeq" id="WP_286302859.1">
    <property type="nucleotide sequence ID" value="NZ_AP027728.1"/>
</dbReference>
<name>A0ABN6X2K2_9MICO</name>
<dbReference type="Proteomes" id="UP001321543">
    <property type="component" value="Chromosome"/>
</dbReference>